<keyword evidence="1" id="KW-0175">Coiled coil</keyword>
<dbReference type="PANTHER" id="PTHR13594:SF1">
    <property type="entry name" value="CENTRIOLAR COILED-COIL PROTEIN OF 110 KDA"/>
    <property type="match status" value="1"/>
</dbReference>
<feature type="compositionally biased region" description="Polar residues" evidence="2">
    <location>
        <begin position="897"/>
        <end position="911"/>
    </location>
</feature>
<feature type="region of interest" description="Disordered" evidence="2">
    <location>
        <begin position="419"/>
        <end position="479"/>
    </location>
</feature>
<feature type="region of interest" description="Disordered" evidence="2">
    <location>
        <begin position="538"/>
        <end position="585"/>
    </location>
</feature>
<feature type="compositionally biased region" description="Basic and acidic residues" evidence="2">
    <location>
        <begin position="687"/>
        <end position="697"/>
    </location>
</feature>
<feature type="region of interest" description="Disordered" evidence="2">
    <location>
        <begin position="491"/>
        <end position="524"/>
    </location>
</feature>
<gene>
    <name evidence="4" type="primary">LOC100373865</name>
</gene>
<feature type="region of interest" description="Disordered" evidence="2">
    <location>
        <begin position="687"/>
        <end position="727"/>
    </location>
</feature>
<feature type="region of interest" description="Disordered" evidence="2">
    <location>
        <begin position="220"/>
        <end position="240"/>
    </location>
</feature>
<feature type="compositionally biased region" description="Basic and acidic residues" evidence="2">
    <location>
        <begin position="164"/>
        <end position="174"/>
    </location>
</feature>
<feature type="region of interest" description="Disordered" evidence="2">
    <location>
        <begin position="877"/>
        <end position="1023"/>
    </location>
</feature>
<organism evidence="3 4">
    <name type="scientific">Saccoglossus kowalevskii</name>
    <name type="common">Acorn worm</name>
    <dbReference type="NCBI Taxonomy" id="10224"/>
    <lineage>
        <taxon>Eukaryota</taxon>
        <taxon>Metazoa</taxon>
        <taxon>Hemichordata</taxon>
        <taxon>Enteropneusta</taxon>
        <taxon>Harrimaniidae</taxon>
        <taxon>Saccoglossus</taxon>
    </lineage>
</organism>
<evidence type="ECO:0000256" key="1">
    <source>
        <dbReference type="SAM" id="Coils"/>
    </source>
</evidence>
<feature type="region of interest" description="Disordered" evidence="2">
    <location>
        <begin position="309"/>
        <end position="354"/>
    </location>
</feature>
<feature type="coiled-coil region" evidence="1">
    <location>
        <begin position="68"/>
        <end position="95"/>
    </location>
</feature>
<feature type="compositionally biased region" description="Low complexity" evidence="2">
    <location>
        <begin position="539"/>
        <end position="550"/>
    </location>
</feature>
<feature type="compositionally biased region" description="Polar residues" evidence="2">
    <location>
        <begin position="947"/>
        <end position="956"/>
    </location>
</feature>
<dbReference type="RefSeq" id="XP_002735681.1">
    <property type="nucleotide sequence ID" value="XM_002735635.2"/>
</dbReference>
<accession>A0ABM0GRG2</accession>
<sequence length="1023" mass="114153">MATSDVGKVSKQCQTSAMSMMGDISDFFENQMQALYTLSDSMIAMNSSKEYVSMIKMNGKSIPPPLMTEDKIEEMRKYKKLAMELEAKLHEERKKRLVSKVQAIVDSIEERITPIPPPSETVTPECSPVLPEESFTSLAVDSVLGSSYNDTSREQAASTPIESPESKVNDDVSGKDSGLGDQILHLDATDDMIYRSASTGSSSDISELNRTVIAVNDSCDSISSSAGSTNTVTEREDSTTKVLPSVQDINVDQLSQEDISEQVEYVDPELKSQPNVLEDANQMDAPATEDLQHDVPPPSDSESLLSLLGDYNPLPTPTPTTLDDAPIEPHSKAFPVPAESLSPQPAAEHTEKSTAKTIDAVKHYEDRDLLSTGSTDQLTFGSAAQSCSLPVSYITESTDTLRDIHESVIDESTEVYDSRRVRGAPVGQEVSGDVPLVASSSSREEESPPECRRRRGSYTLDEPSPALVKAQSDQDVSVESLRNLSARRSLEFSGEENLKTPHSAERTEAKKPLRKGKSYHASIEKPAKISQEHYVVLRSPPSSHSTPAPAGQLGIAPTFSRPLTRCDPVTEPSESVMGVPSQPVLRPATTGYPVLNQEELLLQFQQQQMEYFEQLRTQLFEQQKQQLEQLLLQQNEEQVVLQMELEEQERKYQEEQRKVIEQVTIQHEKTENQDWLEKVKVLRHLEGRDDSDVESRHSSQSTPCDSLEDIGGSTTSGRPHTSESLHRRQPYYFDVADTSTASIISSPQLNMSNSPRMVALMRKATSRDMKHKYDLMSATVKGYLTRRLLKTEKVQEIVKTLTDTYRFVYSFQEETPVKRGNLSPQDVRLAERVIAQLRAALLDMHEIFFEISTQERMAIIYFDRLLKEERRLKKQKPELNKKVSAATKKVMERRKQIQTGNTSTKAVTSRPKTAPPPVTSTAMKKTTFDARVLKPIQGVESPRRPNDNQYRASKYSSNKEGKRPKTAPLERTRSNPVVQPVASKKSSVTVTQKGARRSLYPLSTVSSKARPKSPRGKTTKRKV</sequence>
<dbReference type="InterPro" id="IPR033207">
    <property type="entry name" value="CCP110"/>
</dbReference>
<protein>
    <submittedName>
        <fullName evidence="4">Uncharacterized protein LOC100373865</fullName>
    </submittedName>
</protein>
<feature type="coiled-coil region" evidence="1">
    <location>
        <begin position="617"/>
        <end position="673"/>
    </location>
</feature>
<evidence type="ECO:0000313" key="4">
    <source>
        <dbReference type="RefSeq" id="XP_002735681.1"/>
    </source>
</evidence>
<evidence type="ECO:0000256" key="2">
    <source>
        <dbReference type="SAM" id="MobiDB-lite"/>
    </source>
</evidence>
<dbReference type="GeneID" id="100373865"/>
<dbReference type="Pfam" id="PF16025">
    <property type="entry name" value="CaM_bind"/>
    <property type="match status" value="1"/>
</dbReference>
<reference evidence="4" key="1">
    <citation type="submission" date="2025-08" db="UniProtKB">
        <authorList>
            <consortium name="RefSeq"/>
        </authorList>
    </citation>
    <scope>IDENTIFICATION</scope>
    <source>
        <tissue evidence="4">Testes</tissue>
    </source>
</reference>
<proteinExistence type="predicted"/>
<feature type="compositionally biased region" description="Basic residues" evidence="2">
    <location>
        <begin position="1009"/>
        <end position="1023"/>
    </location>
</feature>
<dbReference type="Proteomes" id="UP000694865">
    <property type="component" value="Unplaced"/>
</dbReference>
<dbReference type="PANTHER" id="PTHR13594">
    <property type="entry name" value="CENTRIOLAR COILED-COIL PROTEIN OF 110 KDA"/>
    <property type="match status" value="1"/>
</dbReference>
<name>A0ABM0GRG2_SACKO</name>
<feature type="compositionally biased region" description="Basic and acidic residues" evidence="2">
    <location>
        <begin position="496"/>
        <end position="511"/>
    </location>
</feature>
<feature type="compositionally biased region" description="Basic and acidic residues" evidence="2">
    <location>
        <begin position="957"/>
        <end position="973"/>
    </location>
</feature>
<feature type="compositionally biased region" description="Basic and acidic residues" evidence="2">
    <location>
        <begin position="442"/>
        <end position="451"/>
    </location>
</feature>
<feature type="compositionally biased region" description="Polar residues" evidence="2">
    <location>
        <begin position="146"/>
        <end position="161"/>
    </location>
</feature>
<keyword evidence="3" id="KW-1185">Reference proteome</keyword>
<evidence type="ECO:0000313" key="3">
    <source>
        <dbReference type="Proteomes" id="UP000694865"/>
    </source>
</evidence>
<feature type="region of interest" description="Disordered" evidence="2">
    <location>
        <begin position="146"/>
        <end position="181"/>
    </location>
</feature>